<keyword evidence="7 11" id="KW-1133">Transmembrane helix</keyword>
<feature type="transmembrane region" description="Helical" evidence="11">
    <location>
        <begin position="107"/>
        <end position="127"/>
    </location>
</feature>
<feature type="transmembrane region" description="Helical" evidence="11">
    <location>
        <begin position="148"/>
        <end position="165"/>
    </location>
</feature>
<evidence type="ECO:0000256" key="10">
    <source>
        <dbReference type="ARBA" id="ARBA00023329"/>
    </source>
</evidence>
<keyword evidence="8" id="KW-0770">Synapse</keyword>
<evidence type="ECO:0000256" key="5">
    <source>
        <dbReference type="ARBA" id="ARBA00022753"/>
    </source>
</evidence>
<dbReference type="Gene3D" id="1.20.1510.10">
    <property type="entry name" value="Cation efflux protein transmembrane domain"/>
    <property type="match status" value="1"/>
</dbReference>
<dbReference type="GO" id="GO:0016020">
    <property type="term" value="C:membrane"/>
    <property type="evidence" value="ECO:0007669"/>
    <property type="project" value="InterPro"/>
</dbReference>
<keyword evidence="5" id="KW-0967">Endosome</keyword>
<dbReference type="PANTHER" id="PTHR31937:SF2">
    <property type="entry name" value="TRANSMEMBRANE PROTEIN 163"/>
    <property type="match status" value="1"/>
</dbReference>
<feature type="transmembrane region" description="Helical" evidence="11">
    <location>
        <begin position="7"/>
        <end position="30"/>
    </location>
</feature>
<dbReference type="HOGENOM" id="CLU_073293_0_0_10"/>
<keyword evidence="10" id="KW-0968">Cytoplasmic vesicle</keyword>
<evidence type="ECO:0000256" key="6">
    <source>
        <dbReference type="ARBA" id="ARBA00022833"/>
    </source>
</evidence>
<evidence type="ECO:0000256" key="1">
    <source>
        <dbReference type="ARBA" id="ARBA00004146"/>
    </source>
</evidence>
<name>I0AHX4_IGNAJ</name>
<dbReference type="AlphaFoldDB" id="I0AHX4"/>
<dbReference type="InterPro" id="IPR026765">
    <property type="entry name" value="Tmem163"/>
</dbReference>
<dbReference type="GO" id="GO:0008324">
    <property type="term" value="F:monoatomic cation transmembrane transporter activity"/>
    <property type="evidence" value="ECO:0007669"/>
    <property type="project" value="InterPro"/>
</dbReference>
<evidence type="ECO:0000256" key="3">
    <source>
        <dbReference type="ARBA" id="ARBA00008731"/>
    </source>
</evidence>
<keyword evidence="14" id="KW-1185">Reference proteome</keyword>
<dbReference type="InterPro" id="IPR058533">
    <property type="entry name" value="Cation_efflux_TM"/>
</dbReference>
<dbReference type="KEGG" id="ial:IALB_0869"/>
<dbReference type="SUPFAM" id="SSF161111">
    <property type="entry name" value="Cation efflux protein transmembrane domain-like"/>
    <property type="match status" value="1"/>
</dbReference>
<evidence type="ECO:0000313" key="14">
    <source>
        <dbReference type="Proteomes" id="UP000007394"/>
    </source>
</evidence>
<feature type="transmembrane region" description="Helical" evidence="11">
    <location>
        <begin position="36"/>
        <end position="60"/>
    </location>
</feature>
<evidence type="ECO:0000256" key="7">
    <source>
        <dbReference type="ARBA" id="ARBA00022989"/>
    </source>
</evidence>
<reference evidence="13 14" key="1">
    <citation type="journal article" date="2012" name="Front. Microbiol.">
        <title>Complete genome of Ignavibacterium album, a metabolically versatile, flagellated, facultative anaerobe from the phylum Chlorobi.</title>
        <authorList>
            <person name="Liu Z."/>
            <person name="Frigaard N.-U."/>
            <person name="Vogl K."/>
            <person name="Iino T."/>
            <person name="Ohkuma M."/>
            <person name="Overmann J."/>
            <person name="Bryant D.A."/>
        </authorList>
    </citation>
    <scope>NUCLEOTIDE SEQUENCE [LARGE SCALE GENOMIC DNA]</scope>
    <source>
        <strain evidence="14">DSM 19864 / JCM 16511 / NBRC 101810 / Mat9-16</strain>
    </source>
</reference>
<sequence>MNKLLRTAFFLSLITISYNLIEGIVSVYFGAGDETLALFGFGVDSFVEVFSGIGIAHMIFRMKYSKVQTQDAFEKTALRITGTAFYLLTLGLVVGSVLNLLNNVKPTTTIPGIIIASISILTMYWLMTSKLKVGRALNSDAIIADANCTRTCFYLSFILLASSGLYELFNILYFDIIGSLGIAYFAFSEGREAFEKVKSGKLKCNCE</sequence>
<evidence type="ECO:0000256" key="8">
    <source>
        <dbReference type="ARBA" id="ARBA00023018"/>
    </source>
</evidence>
<feature type="domain" description="Cation efflux protein transmembrane" evidence="12">
    <location>
        <begin position="80"/>
        <end position="194"/>
    </location>
</feature>
<dbReference type="RefSeq" id="WP_014559737.1">
    <property type="nucleotide sequence ID" value="NC_017464.1"/>
</dbReference>
<accession>I0AHX4</accession>
<organism evidence="13 14">
    <name type="scientific">Ignavibacterium album (strain DSM 19864 / JCM 16511 / NBRC 101810 / Mat9-16)</name>
    <dbReference type="NCBI Taxonomy" id="945713"/>
    <lineage>
        <taxon>Bacteria</taxon>
        <taxon>Pseudomonadati</taxon>
        <taxon>Ignavibacteriota</taxon>
        <taxon>Ignavibacteria</taxon>
        <taxon>Ignavibacteriales</taxon>
        <taxon>Ignavibacteriaceae</taxon>
        <taxon>Ignavibacterium</taxon>
    </lineage>
</organism>
<gene>
    <name evidence="13" type="ordered locus">IALB_0869</name>
</gene>
<dbReference type="eggNOG" id="COG0053">
    <property type="taxonomic scope" value="Bacteria"/>
</dbReference>
<feature type="transmembrane region" description="Helical" evidence="11">
    <location>
        <begin position="80"/>
        <end position="101"/>
    </location>
</feature>
<dbReference type="InterPro" id="IPR027469">
    <property type="entry name" value="Cation_efflux_TMD_sf"/>
</dbReference>
<dbReference type="GO" id="GO:0031410">
    <property type="term" value="C:cytoplasmic vesicle"/>
    <property type="evidence" value="ECO:0007669"/>
    <property type="project" value="UniProtKB-KW"/>
</dbReference>
<keyword evidence="4 11" id="KW-0812">Transmembrane</keyword>
<evidence type="ECO:0000256" key="2">
    <source>
        <dbReference type="ARBA" id="ARBA00004644"/>
    </source>
</evidence>
<proteinExistence type="inferred from homology"/>
<evidence type="ECO:0000256" key="4">
    <source>
        <dbReference type="ARBA" id="ARBA00022692"/>
    </source>
</evidence>
<evidence type="ECO:0000256" key="9">
    <source>
        <dbReference type="ARBA" id="ARBA00023136"/>
    </source>
</evidence>
<evidence type="ECO:0000313" key="13">
    <source>
        <dbReference type="EMBL" id="AFH48581.1"/>
    </source>
</evidence>
<comment type="subcellular location">
    <subcellularLocation>
        <location evidence="2">Cytoplasmic vesicle</location>
        <location evidence="2">Secretory vesicle</location>
        <location evidence="2">Synaptic vesicle membrane</location>
        <topology evidence="2">Multi-pass membrane protein</topology>
    </subcellularLocation>
    <subcellularLocation>
        <location evidence="1">Early endosome membrane</location>
    </subcellularLocation>
</comment>
<dbReference type="PANTHER" id="PTHR31937">
    <property type="entry name" value="TRANSMEMBRANE PROTEIN 163"/>
    <property type="match status" value="1"/>
</dbReference>
<dbReference type="Proteomes" id="UP000007394">
    <property type="component" value="Chromosome"/>
</dbReference>
<keyword evidence="6" id="KW-0862">Zinc</keyword>
<dbReference type="OrthoDB" id="9790544at2"/>
<evidence type="ECO:0000259" key="12">
    <source>
        <dbReference type="Pfam" id="PF01545"/>
    </source>
</evidence>
<protein>
    <recommendedName>
        <fullName evidence="12">Cation efflux protein transmembrane domain-containing protein</fullName>
    </recommendedName>
</protein>
<evidence type="ECO:0000256" key="11">
    <source>
        <dbReference type="SAM" id="Phobius"/>
    </source>
</evidence>
<dbReference type="STRING" id="945713.IALB_0869"/>
<keyword evidence="9 11" id="KW-0472">Membrane</keyword>
<dbReference type="Pfam" id="PF01545">
    <property type="entry name" value="Cation_efflux"/>
    <property type="match status" value="1"/>
</dbReference>
<dbReference type="EMBL" id="CP003418">
    <property type="protein sequence ID" value="AFH48581.1"/>
    <property type="molecule type" value="Genomic_DNA"/>
</dbReference>
<comment type="similarity">
    <text evidence="3">Belongs to the TMEM163 family.</text>
</comment>